<dbReference type="InterPro" id="IPR036250">
    <property type="entry name" value="AcylCo_DH-like_C"/>
</dbReference>
<keyword evidence="11" id="KW-1185">Reference proteome</keyword>
<dbReference type="InterPro" id="IPR013786">
    <property type="entry name" value="AcylCoA_DH/ox_N"/>
</dbReference>
<dbReference type="RefSeq" id="WP_183618640.1">
    <property type="nucleotide sequence ID" value="NZ_CAJHAH010000002.1"/>
</dbReference>
<keyword evidence="3 5" id="KW-0285">Flavoprotein</keyword>
<evidence type="ECO:0000256" key="4">
    <source>
        <dbReference type="ARBA" id="ARBA00022827"/>
    </source>
</evidence>
<proteinExistence type="inferred from homology"/>
<dbReference type="GO" id="GO:0050660">
    <property type="term" value="F:flavin adenine dinucleotide binding"/>
    <property type="evidence" value="ECO:0007669"/>
    <property type="project" value="InterPro"/>
</dbReference>
<dbReference type="Gene3D" id="1.20.140.10">
    <property type="entry name" value="Butyryl-CoA Dehydrogenase, subunit A, domain 3"/>
    <property type="match status" value="1"/>
</dbReference>
<dbReference type="PANTHER" id="PTHR42803:SF3">
    <property type="entry name" value="ACYL-COA DEHYDROGENASE-RELATED"/>
    <property type="match status" value="1"/>
</dbReference>
<evidence type="ECO:0000259" key="8">
    <source>
        <dbReference type="Pfam" id="PF02771"/>
    </source>
</evidence>
<dbReference type="AlphaFoldDB" id="A0A839TDQ6"/>
<dbReference type="EMBL" id="JACHXL010000001">
    <property type="protein sequence ID" value="MBB3106175.1"/>
    <property type="molecule type" value="Genomic_DNA"/>
</dbReference>
<keyword evidence="5 10" id="KW-0560">Oxidoreductase</keyword>
<accession>A0A839TDQ6</accession>
<dbReference type="SUPFAM" id="SSF47203">
    <property type="entry name" value="Acyl-CoA dehydrogenase C-terminal domain-like"/>
    <property type="match status" value="1"/>
</dbReference>
<feature type="domain" description="Acyl-CoA dehydrogenase/oxidase C-terminal" evidence="6">
    <location>
        <begin position="287"/>
        <end position="452"/>
    </location>
</feature>
<comment type="cofactor">
    <cofactor evidence="1 5">
        <name>FAD</name>
        <dbReference type="ChEBI" id="CHEBI:57692"/>
    </cofactor>
</comment>
<evidence type="ECO:0000256" key="2">
    <source>
        <dbReference type="ARBA" id="ARBA00009347"/>
    </source>
</evidence>
<dbReference type="InterPro" id="IPR025878">
    <property type="entry name" value="Acyl-CoA_dh-like_C_dom"/>
</dbReference>
<feature type="domain" description="Acyl-CoA dehydrogenase/oxidase N-terminal" evidence="8">
    <location>
        <begin position="40"/>
        <end position="158"/>
    </location>
</feature>
<feature type="domain" description="Acetyl-CoA dehydrogenase-like C-terminal" evidence="9">
    <location>
        <begin position="472"/>
        <end position="602"/>
    </location>
</feature>
<sequence>MAADTLINDFELPFQLYDVLGIEHLNEHPKFAEHSRETFDAVLDTANKIATNLFLPHNHVADKNEPQFDGKKVSMISDVKVAFDAFRESGFIAGRYSFDDGGMQLPETVMTAVAGYFMAANPSTTAYPFLTTAAINVISHFASDEIKNAFMPRMLTGEFTGTMALTEPHAGSSLADIKTTAVKQDDGSYRVKGSKIYISAGDHELSDNIVHLVLAKVPGGPGGVKGISLFAVPKYRLNDDLSVGERNDVHLTGLIHKLGYRGATSTTLSFGDAGECHGYLIGEEHFGLRYMFKMMNEARIAVGFGAAMIGYRGYQYSLDYAKDRMQGRIAPNNKPEDAATAIINHGDVKRMLLAQKAYTEGGISLCLYGSNLIDRINTCEEAALKNELSELLDLLTPVLKAWPSEFGPKANDLGIQVLGGAGYTREYQAEQFWRDNRLNPIHEGTNGVQALDLSFRKLWQNKGLGIQVLKREITQDLENISTPETAKLAGKLMPYMGHLHEVLVRLSKVLQTEKAITLTGNAQALMNIFASIVVSWIWIRQASKAEQLLSEINDSSTQDVEKQNFYHGKIQVAKYFIDWELPLINRDIALLNNDNAVCTDMQAAWF</sequence>
<keyword evidence="4 5" id="KW-0274">FAD</keyword>
<evidence type="ECO:0000313" key="11">
    <source>
        <dbReference type="Proteomes" id="UP000588111"/>
    </source>
</evidence>
<evidence type="ECO:0000259" key="9">
    <source>
        <dbReference type="Pfam" id="PF12806"/>
    </source>
</evidence>
<feature type="domain" description="Acyl-CoA oxidase/dehydrogenase middle" evidence="7">
    <location>
        <begin position="163"/>
        <end position="272"/>
    </location>
</feature>
<protein>
    <submittedName>
        <fullName evidence="10">Butyryl-CoA dehydrogenase</fullName>
        <ecNumber evidence="10">1.3.8.1</ecNumber>
    </submittedName>
</protein>
<dbReference type="InterPro" id="IPR009075">
    <property type="entry name" value="AcylCo_DH/oxidase_C"/>
</dbReference>
<dbReference type="Proteomes" id="UP000588111">
    <property type="component" value="Unassembled WGS sequence"/>
</dbReference>
<name>A0A839TDQ6_9GAMM</name>
<dbReference type="InterPro" id="IPR052166">
    <property type="entry name" value="Diverse_Acyl-CoA_DH"/>
</dbReference>
<gene>
    <name evidence="10" type="ORF">FHS24_000666</name>
</gene>
<evidence type="ECO:0000256" key="5">
    <source>
        <dbReference type="RuleBase" id="RU362125"/>
    </source>
</evidence>
<evidence type="ECO:0000313" key="10">
    <source>
        <dbReference type="EMBL" id="MBB3106175.1"/>
    </source>
</evidence>
<organism evidence="10 11">
    <name type="scientific">Psychrobacter luti</name>
    <dbReference type="NCBI Taxonomy" id="198481"/>
    <lineage>
        <taxon>Bacteria</taxon>
        <taxon>Pseudomonadati</taxon>
        <taxon>Pseudomonadota</taxon>
        <taxon>Gammaproteobacteria</taxon>
        <taxon>Moraxellales</taxon>
        <taxon>Moraxellaceae</taxon>
        <taxon>Psychrobacter</taxon>
    </lineage>
</organism>
<evidence type="ECO:0000259" key="7">
    <source>
        <dbReference type="Pfam" id="PF02770"/>
    </source>
</evidence>
<comment type="caution">
    <text evidence="10">The sequence shown here is derived from an EMBL/GenBank/DDBJ whole genome shotgun (WGS) entry which is preliminary data.</text>
</comment>
<dbReference type="PANTHER" id="PTHR42803">
    <property type="entry name" value="ACYL-COA DEHYDROGENASE"/>
    <property type="match status" value="1"/>
</dbReference>
<dbReference type="Pfam" id="PF12806">
    <property type="entry name" value="Acyl-CoA_dh_C"/>
    <property type="match status" value="1"/>
</dbReference>
<dbReference type="InterPro" id="IPR006091">
    <property type="entry name" value="Acyl-CoA_Oxase/DH_mid-dom"/>
</dbReference>
<evidence type="ECO:0000259" key="6">
    <source>
        <dbReference type="Pfam" id="PF00441"/>
    </source>
</evidence>
<dbReference type="Pfam" id="PF02771">
    <property type="entry name" value="Acyl-CoA_dh_N"/>
    <property type="match status" value="1"/>
</dbReference>
<dbReference type="EC" id="1.3.8.1" evidence="10"/>
<reference evidence="10 11" key="1">
    <citation type="submission" date="2020-08" db="EMBL/GenBank/DDBJ databases">
        <title>Genomic Encyclopedia of Type Strains, Phase III (KMG-III): the genomes of soil and plant-associated and newly described type strains.</title>
        <authorList>
            <person name="Whitman W."/>
        </authorList>
    </citation>
    <scope>NUCLEOTIDE SEQUENCE [LARGE SCALE GENOMIC DNA]</scope>
    <source>
        <strain evidence="10 11">CECT 5885</strain>
    </source>
</reference>
<dbReference type="GO" id="GO:0016937">
    <property type="term" value="F:short-chain fatty acyl-CoA dehydrogenase activity"/>
    <property type="evidence" value="ECO:0007669"/>
    <property type="project" value="UniProtKB-EC"/>
</dbReference>
<evidence type="ECO:0000256" key="1">
    <source>
        <dbReference type="ARBA" id="ARBA00001974"/>
    </source>
</evidence>
<dbReference type="InterPro" id="IPR037069">
    <property type="entry name" value="AcylCoA_DH/ox_N_sf"/>
</dbReference>
<dbReference type="Pfam" id="PF00441">
    <property type="entry name" value="Acyl-CoA_dh_1"/>
    <property type="match status" value="1"/>
</dbReference>
<comment type="similarity">
    <text evidence="2 5">Belongs to the acyl-CoA dehydrogenase family.</text>
</comment>
<dbReference type="SUPFAM" id="SSF56645">
    <property type="entry name" value="Acyl-CoA dehydrogenase NM domain-like"/>
    <property type="match status" value="1"/>
</dbReference>
<dbReference type="InterPro" id="IPR009100">
    <property type="entry name" value="AcylCoA_DH/oxidase_NM_dom_sf"/>
</dbReference>
<dbReference type="Pfam" id="PF02770">
    <property type="entry name" value="Acyl-CoA_dh_M"/>
    <property type="match status" value="1"/>
</dbReference>
<dbReference type="InterPro" id="IPR046373">
    <property type="entry name" value="Acyl-CoA_Oxase/DH_mid-dom_sf"/>
</dbReference>
<dbReference type="Gene3D" id="2.40.110.10">
    <property type="entry name" value="Butyryl-CoA Dehydrogenase, subunit A, domain 2"/>
    <property type="match status" value="1"/>
</dbReference>
<dbReference type="Gene3D" id="1.10.540.10">
    <property type="entry name" value="Acyl-CoA dehydrogenase/oxidase, N-terminal domain"/>
    <property type="match status" value="1"/>
</dbReference>
<evidence type="ECO:0000256" key="3">
    <source>
        <dbReference type="ARBA" id="ARBA00022630"/>
    </source>
</evidence>